<feature type="transmembrane region" description="Helical" evidence="6">
    <location>
        <begin position="203"/>
        <end position="227"/>
    </location>
</feature>
<sequence>MTLGVVLVLAVVLPLVQSSPYWMAVLTLALIWMILNQSWNLVLGYSGVWNFGQLAVYAIGGYTAALASGRAELPWPLAVLLGGLVATGVSLLLAVPAMRLRGIYVSLLTFGFAEVVRLLIIADKTGTTGGTFGLSGFPGFGLQSLPPEQRARIIYWIALAGVVLTLLLMYLIVSSPLGAGLTALRDTPTLAAARGISPRTFQLFSFGVSGFLAGIAGALYAFTYGVVSPSLMGLGPMTLLVTMLVVGGLGTLTGPLIGTLLLAVVQAQLQSWPEVRLILLGVALLLIVVLIPRGIVPLASTGRARLSAWVAEDD</sequence>
<dbReference type="InterPro" id="IPR043428">
    <property type="entry name" value="LivM-like"/>
</dbReference>
<protein>
    <recommendedName>
        <fullName evidence="8">Branched-chain amino acid transport system permease protein LivM</fullName>
    </recommendedName>
</protein>
<dbReference type="InterPro" id="IPR001851">
    <property type="entry name" value="ABC_transp_permease"/>
</dbReference>
<name>A0A6J4LTT5_9ACTN</name>
<comment type="subcellular location">
    <subcellularLocation>
        <location evidence="1">Cell membrane</location>
        <topology evidence="1">Multi-pass membrane protein</topology>
    </subcellularLocation>
</comment>
<evidence type="ECO:0000256" key="6">
    <source>
        <dbReference type="SAM" id="Phobius"/>
    </source>
</evidence>
<evidence type="ECO:0008006" key="8">
    <source>
        <dbReference type="Google" id="ProtNLM"/>
    </source>
</evidence>
<keyword evidence="2" id="KW-1003">Cell membrane</keyword>
<gene>
    <name evidence="7" type="ORF">AVDCRST_MAG36-1424</name>
</gene>
<proteinExistence type="predicted"/>
<keyword evidence="5 6" id="KW-0472">Membrane</keyword>
<keyword evidence="3 6" id="KW-0812">Transmembrane</keyword>
<feature type="transmembrane region" description="Helical" evidence="6">
    <location>
        <begin position="77"/>
        <end position="97"/>
    </location>
</feature>
<feature type="transmembrane region" description="Helical" evidence="6">
    <location>
        <begin position="42"/>
        <end position="65"/>
    </location>
</feature>
<evidence type="ECO:0000256" key="4">
    <source>
        <dbReference type="ARBA" id="ARBA00022989"/>
    </source>
</evidence>
<feature type="transmembrane region" description="Helical" evidence="6">
    <location>
        <begin position="239"/>
        <end position="265"/>
    </location>
</feature>
<evidence type="ECO:0000256" key="2">
    <source>
        <dbReference type="ARBA" id="ARBA00022475"/>
    </source>
</evidence>
<dbReference type="GO" id="GO:0015658">
    <property type="term" value="F:branched-chain amino acid transmembrane transporter activity"/>
    <property type="evidence" value="ECO:0007669"/>
    <property type="project" value="InterPro"/>
</dbReference>
<keyword evidence="4 6" id="KW-1133">Transmembrane helix</keyword>
<dbReference type="CDD" id="cd06581">
    <property type="entry name" value="TM_PBP1_LivM_like"/>
    <property type="match status" value="1"/>
</dbReference>
<feature type="transmembrane region" description="Helical" evidence="6">
    <location>
        <begin position="103"/>
        <end position="122"/>
    </location>
</feature>
<dbReference type="PANTHER" id="PTHR30482:SF10">
    <property type="entry name" value="HIGH-AFFINITY BRANCHED-CHAIN AMINO ACID TRANSPORT PROTEIN BRAE"/>
    <property type="match status" value="1"/>
</dbReference>
<dbReference type="AlphaFoldDB" id="A0A6J4LTT5"/>
<dbReference type="GO" id="GO:0005886">
    <property type="term" value="C:plasma membrane"/>
    <property type="evidence" value="ECO:0007669"/>
    <property type="project" value="UniProtKB-SubCell"/>
</dbReference>
<evidence type="ECO:0000256" key="1">
    <source>
        <dbReference type="ARBA" id="ARBA00004651"/>
    </source>
</evidence>
<evidence type="ECO:0000313" key="7">
    <source>
        <dbReference type="EMBL" id="CAA9341476.1"/>
    </source>
</evidence>
<dbReference type="Pfam" id="PF02653">
    <property type="entry name" value="BPD_transp_2"/>
    <property type="match status" value="1"/>
</dbReference>
<dbReference type="PANTHER" id="PTHR30482">
    <property type="entry name" value="HIGH-AFFINITY BRANCHED-CHAIN AMINO ACID TRANSPORT SYSTEM PERMEASE"/>
    <property type="match status" value="1"/>
</dbReference>
<reference evidence="7" key="1">
    <citation type="submission" date="2020-02" db="EMBL/GenBank/DDBJ databases">
        <authorList>
            <person name="Meier V. D."/>
        </authorList>
    </citation>
    <scope>NUCLEOTIDE SEQUENCE</scope>
    <source>
        <strain evidence="7">AVDCRST_MAG36</strain>
    </source>
</reference>
<evidence type="ECO:0000256" key="3">
    <source>
        <dbReference type="ARBA" id="ARBA00022692"/>
    </source>
</evidence>
<feature type="transmembrane region" description="Helical" evidence="6">
    <location>
        <begin position="277"/>
        <end position="296"/>
    </location>
</feature>
<evidence type="ECO:0000256" key="5">
    <source>
        <dbReference type="ARBA" id="ARBA00023136"/>
    </source>
</evidence>
<accession>A0A6J4LTT5</accession>
<organism evidence="7">
    <name type="scientific">uncultured Nocardioidaceae bacterium</name>
    <dbReference type="NCBI Taxonomy" id="253824"/>
    <lineage>
        <taxon>Bacteria</taxon>
        <taxon>Bacillati</taxon>
        <taxon>Actinomycetota</taxon>
        <taxon>Actinomycetes</taxon>
        <taxon>Propionibacteriales</taxon>
        <taxon>Nocardioidaceae</taxon>
        <taxon>environmental samples</taxon>
    </lineage>
</organism>
<feature type="transmembrane region" description="Helical" evidence="6">
    <location>
        <begin position="153"/>
        <end position="173"/>
    </location>
</feature>
<dbReference type="EMBL" id="CADCUH010000089">
    <property type="protein sequence ID" value="CAA9341476.1"/>
    <property type="molecule type" value="Genomic_DNA"/>
</dbReference>